<dbReference type="EMBL" id="CAJVPM010019731">
    <property type="protein sequence ID" value="CAG8631436.1"/>
    <property type="molecule type" value="Genomic_DNA"/>
</dbReference>
<organism evidence="1 2">
    <name type="scientific">Scutellospora calospora</name>
    <dbReference type="NCBI Taxonomy" id="85575"/>
    <lineage>
        <taxon>Eukaryota</taxon>
        <taxon>Fungi</taxon>
        <taxon>Fungi incertae sedis</taxon>
        <taxon>Mucoromycota</taxon>
        <taxon>Glomeromycotina</taxon>
        <taxon>Glomeromycetes</taxon>
        <taxon>Diversisporales</taxon>
        <taxon>Gigasporaceae</taxon>
        <taxon>Scutellospora</taxon>
    </lineage>
</organism>
<reference evidence="1" key="1">
    <citation type="submission" date="2021-06" db="EMBL/GenBank/DDBJ databases">
        <authorList>
            <person name="Kallberg Y."/>
            <person name="Tangrot J."/>
            <person name="Rosling A."/>
        </authorList>
    </citation>
    <scope>NUCLEOTIDE SEQUENCE</scope>
    <source>
        <strain evidence="1">AU212A</strain>
    </source>
</reference>
<name>A0ACA9N681_9GLOM</name>
<gene>
    <name evidence="1" type="ORF">SCALOS_LOCUS7986</name>
</gene>
<accession>A0ACA9N681</accession>
<feature type="non-terminal residue" evidence="1">
    <location>
        <position position="1"/>
    </location>
</feature>
<proteinExistence type="predicted"/>
<comment type="caution">
    <text evidence="1">The sequence shown here is derived from an EMBL/GenBank/DDBJ whole genome shotgun (WGS) entry which is preliminary data.</text>
</comment>
<keyword evidence="2" id="KW-1185">Reference proteome</keyword>
<protein>
    <submittedName>
        <fullName evidence="1">5802_t:CDS:1</fullName>
    </submittedName>
</protein>
<dbReference type="Proteomes" id="UP000789860">
    <property type="component" value="Unassembled WGS sequence"/>
</dbReference>
<feature type="non-terminal residue" evidence="1">
    <location>
        <position position="197"/>
    </location>
</feature>
<evidence type="ECO:0000313" key="1">
    <source>
        <dbReference type="EMBL" id="CAG8631436.1"/>
    </source>
</evidence>
<evidence type="ECO:0000313" key="2">
    <source>
        <dbReference type="Proteomes" id="UP000789860"/>
    </source>
</evidence>
<sequence>GSSAKCLDSIKSNQLALSLATTELISYPTASINFEIKNIIQNDKFWNKVQNLLIILKILVDGIIIFEGDTSYLSQFYKWYKNLETNKCQSLANDIMTTVSDFVKKYYSEFCTKIYSQLLEYINHSASKLTQFAKRILTILTSSVASEQLNSYNQVNSFNNFDENNLDKFWESYFNNSKNDSELFDNDESETESNIDF</sequence>